<protein>
    <submittedName>
        <fullName evidence="2">DUF2975 domain-containing protein</fullName>
    </submittedName>
</protein>
<evidence type="ECO:0000313" key="2">
    <source>
        <dbReference type="EMBL" id="MDM8334387.1"/>
    </source>
</evidence>
<sequence length="126" mass="13756">MGPLTGSLVIQGLVVIALMALSFICLVATHRLLDNLNQAKYFVVANCQALQKILWTTVTNTVIGGATTIWLSLVHVKPRASFLVMTGDDFSNSVTLIIILLIIYLIFKRGVALQNDADSIIWVVTL</sequence>
<reference evidence="2" key="2">
    <citation type="submission" date="2023-06" db="EMBL/GenBank/DDBJ databases">
        <authorList>
            <person name="Zeman M."/>
            <person name="Kubasova T."/>
            <person name="Jahodarova E."/>
            <person name="Nykrynova M."/>
            <person name="Rychlik I."/>
        </authorList>
    </citation>
    <scope>NUCLEOTIDE SEQUENCE</scope>
    <source>
        <strain evidence="2">105_WCHN</strain>
    </source>
</reference>
<gene>
    <name evidence="2" type="ORF">QUW46_07365</name>
</gene>
<keyword evidence="1" id="KW-1133">Transmembrane helix</keyword>
<accession>A0ABT7VNT9</accession>
<dbReference type="RefSeq" id="WP_289560877.1">
    <property type="nucleotide sequence ID" value="NZ_JAUDEO010000045.1"/>
</dbReference>
<feature type="transmembrane region" description="Helical" evidence="1">
    <location>
        <begin position="90"/>
        <end position="107"/>
    </location>
</feature>
<feature type="transmembrane region" description="Helical" evidence="1">
    <location>
        <begin position="53"/>
        <end position="70"/>
    </location>
</feature>
<dbReference type="EMBL" id="JAUDEO010000045">
    <property type="protein sequence ID" value="MDM8334387.1"/>
    <property type="molecule type" value="Genomic_DNA"/>
</dbReference>
<comment type="caution">
    <text evidence="2">The sequence shown here is derived from an EMBL/GenBank/DDBJ whole genome shotgun (WGS) entry which is preliminary data.</text>
</comment>
<organism evidence="2 3">
    <name type="scientific">Limosilactobacillus panis</name>
    <dbReference type="NCBI Taxonomy" id="47493"/>
    <lineage>
        <taxon>Bacteria</taxon>
        <taxon>Bacillati</taxon>
        <taxon>Bacillota</taxon>
        <taxon>Bacilli</taxon>
        <taxon>Lactobacillales</taxon>
        <taxon>Lactobacillaceae</taxon>
        <taxon>Limosilactobacillus</taxon>
    </lineage>
</organism>
<keyword evidence="1" id="KW-0812">Transmembrane</keyword>
<evidence type="ECO:0000256" key="1">
    <source>
        <dbReference type="SAM" id="Phobius"/>
    </source>
</evidence>
<name>A0ABT7VNT9_9LACO</name>
<keyword evidence="1" id="KW-0472">Membrane</keyword>
<keyword evidence="3" id="KW-1185">Reference proteome</keyword>
<dbReference type="Pfam" id="PF11188">
    <property type="entry name" value="DUF2975"/>
    <property type="match status" value="1"/>
</dbReference>
<dbReference type="InterPro" id="IPR021354">
    <property type="entry name" value="DUF2975"/>
</dbReference>
<proteinExistence type="predicted"/>
<evidence type="ECO:0000313" key="3">
    <source>
        <dbReference type="Proteomes" id="UP001529423"/>
    </source>
</evidence>
<dbReference type="Proteomes" id="UP001529423">
    <property type="component" value="Unassembled WGS sequence"/>
</dbReference>
<reference evidence="2" key="1">
    <citation type="submission" date="2023-06" db="EMBL/GenBank/DDBJ databases">
        <title>Identification and characterization of horizontal gene transfer across gut microbiota members of farm animals based on homology search.</title>
        <authorList>
            <person name="Schwarzerova J."/>
            <person name="Nykrynova M."/>
            <person name="Jureckova K."/>
            <person name="Cejkova D."/>
            <person name="Rychlik I."/>
        </authorList>
    </citation>
    <scope>NUCLEOTIDE SEQUENCE</scope>
    <source>
        <strain evidence="2">105_WCHN</strain>
    </source>
</reference>
<feature type="transmembrane region" description="Helical" evidence="1">
    <location>
        <begin position="12"/>
        <end position="33"/>
    </location>
</feature>